<keyword evidence="1" id="KW-0472">Membrane</keyword>
<feature type="transmembrane region" description="Helical" evidence="1">
    <location>
        <begin position="38"/>
        <end position="55"/>
    </location>
</feature>
<feature type="transmembrane region" description="Helical" evidence="1">
    <location>
        <begin position="12"/>
        <end position="32"/>
    </location>
</feature>
<name>A0ABV9LBQ4_9FLAO</name>
<comment type="caution">
    <text evidence="2">The sequence shown here is derived from an EMBL/GenBank/DDBJ whole genome shotgun (WGS) entry which is preliminary data.</text>
</comment>
<dbReference type="RefSeq" id="WP_375253026.1">
    <property type="nucleotide sequence ID" value="NZ_JBHSHB010000024.1"/>
</dbReference>
<reference evidence="3" key="1">
    <citation type="journal article" date="2019" name="Int. J. Syst. Evol. Microbiol.">
        <title>The Global Catalogue of Microorganisms (GCM) 10K type strain sequencing project: providing services to taxonomists for standard genome sequencing and annotation.</title>
        <authorList>
            <consortium name="The Broad Institute Genomics Platform"/>
            <consortium name="The Broad Institute Genome Sequencing Center for Infectious Disease"/>
            <person name="Wu L."/>
            <person name="Ma J."/>
        </authorList>
    </citation>
    <scope>NUCLEOTIDE SEQUENCE [LARGE SCALE GENOMIC DNA]</scope>
    <source>
        <strain evidence="3">CGMCC 4.7427</strain>
    </source>
</reference>
<dbReference type="Proteomes" id="UP001595878">
    <property type="component" value="Unassembled WGS sequence"/>
</dbReference>
<organism evidence="2 3">
    <name type="scientific">Dokdonia genika</name>
    <dbReference type="NCBI Taxonomy" id="308113"/>
    <lineage>
        <taxon>Bacteria</taxon>
        <taxon>Pseudomonadati</taxon>
        <taxon>Bacteroidota</taxon>
        <taxon>Flavobacteriia</taxon>
        <taxon>Flavobacteriales</taxon>
        <taxon>Flavobacteriaceae</taxon>
        <taxon>Dokdonia</taxon>
    </lineage>
</organism>
<evidence type="ECO:0000313" key="3">
    <source>
        <dbReference type="Proteomes" id="UP001595878"/>
    </source>
</evidence>
<evidence type="ECO:0000313" key="2">
    <source>
        <dbReference type="EMBL" id="MFC4691210.1"/>
    </source>
</evidence>
<keyword evidence="1" id="KW-1133">Transmembrane helix</keyword>
<evidence type="ECO:0000256" key="1">
    <source>
        <dbReference type="SAM" id="Phobius"/>
    </source>
</evidence>
<proteinExistence type="predicted"/>
<dbReference type="EMBL" id="JBHSHB010000024">
    <property type="protein sequence ID" value="MFC4691210.1"/>
    <property type="molecule type" value="Genomic_DNA"/>
</dbReference>
<accession>A0ABV9LBQ4</accession>
<protein>
    <submittedName>
        <fullName evidence="2">Uncharacterized protein</fullName>
    </submittedName>
</protein>
<sequence>MSILLLLDVWVERLLLVAFSIIAVLGTVLFLINEIVMLSAMTVILGALVILFRVFSSSEDFKALNSYYVNKKYL</sequence>
<keyword evidence="1" id="KW-0812">Transmembrane</keyword>
<keyword evidence="3" id="KW-1185">Reference proteome</keyword>
<gene>
    <name evidence="2" type="ORF">ACFO5T_12290</name>
</gene>